<dbReference type="GO" id="GO:0016020">
    <property type="term" value="C:membrane"/>
    <property type="evidence" value="ECO:0007669"/>
    <property type="project" value="UniProtKB-SubCell"/>
</dbReference>
<proteinExistence type="predicted"/>
<feature type="domain" description="NnrU" evidence="6">
    <location>
        <begin position="3"/>
        <end position="187"/>
    </location>
</feature>
<protein>
    <submittedName>
        <fullName evidence="7">Uncharacterized membrane protein</fullName>
    </submittedName>
</protein>
<evidence type="ECO:0000313" key="7">
    <source>
        <dbReference type="EMBL" id="SDB44057.1"/>
    </source>
</evidence>
<dbReference type="AlphaFoldDB" id="A0A1G6DFU8"/>
<dbReference type="InterPro" id="IPR009915">
    <property type="entry name" value="NnrU_dom"/>
</dbReference>
<feature type="transmembrane region" description="Helical" evidence="5">
    <location>
        <begin position="72"/>
        <end position="93"/>
    </location>
</feature>
<reference evidence="7 8" key="1">
    <citation type="submission" date="2016-10" db="EMBL/GenBank/DDBJ databases">
        <authorList>
            <person name="de Groot N.N."/>
        </authorList>
    </citation>
    <scope>NUCLEOTIDE SEQUENCE [LARGE SCALE GENOMIC DNA]</scope>
    <source>
        <strain evidence="7 8">ATCC 35022</strain>
    </source>
</reference>
<evidence type="ECO:0000256" key="5">
    <source>
        <dbReference type="SAM" id="Phobius"/>
    </source>
</evidence>
<feature type="transmembrane region" description="Helical" evidence="5">
    <location>
        <begin position="40"/>
        <end position="60"/>
    </location>
</feature>
<dbReference type="OrthoDB" id="5293641at2"/>
<dbReference type="Pfam" id="PF07298">
    <property type="entry name" value="NnrU"/>
    <property type="match status" value="1"/>
</dbReference>
<sequence>MVVLILGLILFLGVHSVRMLAPGGRDAAIGRFGEGAYKGAYTLASLIGLVLIVWGFGRTASDPAFLYAPPFWLRHATELLVLVALVLAVASALPPSHIGRAVRHPLLVGTAIWAVAHLFVNGEVGTTILFGAFLIWAVVDLIAQRSRPPKPKAPPSWRFDIIAVVAGAAIYGLLVWRAHLWLFGVSPIT</sequence>
<feature type="transmembrane region" description="Helical" evidence="5">
    <location>
        <begin position="113"/>
        <end position="139"/>
    </location>
</feature>
<dbReference type="STRING" id="665467.SAMN02982931_03341"/>
<comment type="subcellular location">
    <subcellularLocation>
        <location evidence="1">Membrane</location>
        <topology evidence="1">Multi-pass membrane protein</topology>
    </subcellularLocation>
</comment>
<evidence type="ECO:0000313" key="8">
    <source>
        <dbReference type="Proteomes" id="UP000199071"/>
    </source>
</evidence>
<keyword evidence="8" id="KW-1185">Reference proteome</keyword>
<evidence type="ECO:0000256" key="2">
    <source>
        <dbReference type="ARBA" id="ARBA00022692"/>
    </source>
</evidence>
<gene>
    <name evidence="7" type="ORF">SAMN02982931_03341</name>
</gene>
<name>A0A1G6DFU8_9HYPH</name>
<keyword evidence="4 5" id="KW-0472">Membrane</keyword>
<evidence type="ECO:0000256" key="3">
    <source>
        <dbReference type="ARBA" id="ARBA00022989"/>
    </source>
</evidence>
<keyword evidence="2 5" id="KW-0812">Transmembrane</keyword>
<keyword evidence="3 5" id="KW-1133">Transmembrane helix</keyword>
<dbReference type="RefSeq" id="WP_090878004.1">
    <property type="nucleotide sequence ID" value="NZ_FMXQ01000007.1"/>
</dbReference>
<feature type="transmembrane region" description="Helical" evidence="5">
    <location>
        <begin position="159"/>
        <end position="179"/>
    </location>
</feature>
<evidence type="ECO:0000256" key="1">
    <source>
        <dbReference type="ARBA" id="ARBA00004141"/>
    </source>
</evidence>
<dbReference type="Proteomes" id="UP000199071">
    <property type="component" value="Unassembled WGS sequence"/>
</dbReference>
<dbReference type="EMBL" id="FMXQ01000007">
    <property type="protein sequence ID" value="SDB44057.1"/>
    <property type="molecule type" value="Genomic_DNA"/>
</dbReference>
<evidence type="ECO:0000259" key="6">
    <source>
        <dbReference type="Pfam" id="PF07298"/>
    </source>
</evidence>
<evidence type="ECO:0000256" key="4">
    <source>
        <dbReference type="ARBA" id="ARBA00023136"/>
    </source>
</evidence>
<accession>A0A1G6DFU8</accession>
<organism evidence="7 8">
    <name type="scientific">Bauldia litoralis</name>
    <dbReference type="NCBI Taxonomy" id="665467"/>
    <lineage>
        <taxon>Bacteria</taxon>
        <taxon>Pseudomonadati</taxon>
        <taxon>Pseudomonadota</taxon>
        <taxon>Alphaproteobacteria</taxon>
        <taxon>Hyphomicrobiales</taxon>
        <taxon>Kaistiaceae</taxon>
        <taxon>Bauldia</taxon>
    </lineage>
</organism>